<evidence type="ECO:0000256" key="1">
    <source>
        <dbReference type="SAM" id="Phobius"/>
    </source>
</evidence>
<dbReference type="RefSeq" id="WP_281795153.1">
    <property type="nucleotide sequence ID" value="NZ_BSDR01000001.1"/>
</dbReference>
<dbReference type="Proteomes" id="UP001144372">
    <property type="component" value="Unassembled WGS sequence"/>
</dbReference>
<gene>
    <name evidence="3" type="ORF">DAMNIGENAA_28310</name>
</gene>
<feature type="signal peptide" evidence="2">
    <location>
        <begin position="1"/>
        <end position="27"/>
    </location>
</feature>
<feature type="chain" id="PRO_5040954204" evidence="2">
    <location>
        <begin position="28"/>
        <end position="125"/>
    </location>
</feature>
<evidence type="ECO:0000313" key="4">
    <source>
        <dbReference type="Proteomes" id="UP001144372"/>
    </source>
</evidence>
<organism evidence="3 4">
    <name type="scientific">Desulforhabdus amnigena</name>
    <dbReference type="NCBI Taxonomy" id="40218"/>
    <lineage>
        <taxon>Bacteria</taxon>
        <taxon>Pseudomonadati</taxon>
        <taxon>Thermodesulfobacteriota</taxon>
        <taxon>Syntrophobacteria</taxon>
        <taxon>Syntrophobacterales</taxon>
        <taxon>Syntrophobacteraceae</taxon>
        <taxon>Desulforhabdus</taxon>
    </lineage>
</organism>
<proteinExistence type="predicted"/>
<keyword evidence="1" id="KW-0472">Membrane</keyword>
<comment type="caution">
    <text evidence="3">The sequence shown here is derived from an EMBL/GenBank/DDBJ whole genome shotgun (WGS) entry which is preliminary data.</text>
</comment>
<dbReference type="EMBL" id="BSDR01000001">
    <property type="protein sequence ID" value="GLI35398.1"/>
    <property type="molecule type" value="Genomic_DNA"/>
</dbReference>
<evidence type="ECO:0000256" key="2">
    <source>
        <dbReference type="SAM" id="SignalP"/>
    </source>
</evidence>
<dbReference type="PROSITE" id="PS51257">
    <property type="entry name" value="PROKAR_LIPOPROTEIN"/>
    <property type="match status" value="1"/>
</dbReference>
<reference evidence="3" key="1">
    <citation type="submission" date="2022-12" db="EMBL/GenBank/DDBJ databases">
        <title>Reference genome sequencing for broad-spectrum identification of bacterial and archaeal isolates by mass spectrometry.</title>
        <authorList>
            <person name="Sekiguchi Y."/>
            <person name="Tourlousse D.M."/>
        </authorList>
    </citation>
    <scope>NUCLEOTIDE SEQUENCE</scope>
    <source>
        <strain evidence="3">ASRB1</strain>
    </source>
</reference>
<evidence type="ECO:0000313" key="3">
    <source>
        <dbReference type="EMBL" id="GLI35398.1"/>
    </source>
</evidence>
<accession>A0A9W6L882</accession>
<keyword evidence="4" id="KW-1185">Reference proteome</keyword>
<keyword evidence="2" id="KW-0732">Signal</keyword>
<keyword evidence="1" id="KW-0812">Transmembrane</keyword>
<sequence length="125" mass="13739">MRRRICLLAFLLVLISCLAGWSGNGFAAVEDQAGKPTLEDQDAPPAAVPATDCRQLAAQIDLLRGLISRENGQIKRELAAMREDLARPGFQEIFAGIGYIFGLAGIGFYVHARRNRAARKRENEL</sequence>
<feature type="transmembrane region" description="Helical" evidence="1">
    <location>
        <begin position="93"/>
        <end position="112"/>
    </location>
</feature>
<dbReference type="AlphaFoldDB" id="A0A9W6L882"/>
<name>A0A9W6L882_9BACT</name>
<keyword evidence="1" id="KW-1133">Transmembrane helix</keyword>
<protein>
    <submittedName>
        <fullName evidence="3">Uncharacterized protein</fullName>
    </submittedName>
</protein>